<dbReference type="GO" id="GO:0032298">
    <property type="term" value="P:positive regulation of DNA-templated DNA replication initiation"/>
    <property type="evidence" value="ECO:0007669"/>
    <property type="project" value="TreeGrafter"/>
</dbReference>
<dbReference type="PANTHER" id="PTHR38767">
    <property type="entry name" value="DNA POLYMERASE III SUBUNIT CHI"/>
    <property type="match status" value="1"/>
</dbReference>
<dbReference type="NCBIfam" id="NF004347">
    <property type="entry name" value="PRK05728.1-4"/>
    <property type="match status" value="1"/>
</dbReference>
<dbReference type="AlphaFoldDB" id="A0A3N2QTA1"/>
<dbReference type="PANTHER" id="PTHR38767:SF1">
    <property type="entry name" value="DNA POLYMERASE III SUBUNIT CHI"/>
    <property type="match status" value="1"/>
</dbReference>
<dbReference type="Proteomes" id="UP000268016">
    <property type="component" value="Unassembled WGS sequence"/>
</dbReference>
<dbReference type="GO" id="GO:0006260">
    <property type="term" value="P:DNA replication"/>
    <property type="evidence" value="ECO:0007669"/>
    <property type="project" value="InterPro"/>
</dbReference>
<accession>A0A3N2QTA1</accession>
<dbReference type="OrthoDB" id="9795973at2"/>
<keyword evidence="2" id="KW-1185">Reference proteome</keyword>
<dbReference type="SUPFAM" id="SSF102400">
    <property type="entry name" value="DNA polymerase III chi subunit"/>
    <property type="match status" value="1"/>
</dbReference>
<reference evidence="1 2" key="1">
    <citation type="submission" date="2018-10" db="EMBL/GenBank/DDBJ databases">
        <title>Histidinibacterium lentulum gen. nov., sp. nov., a marine bacterium from the culture broth of Picochlorum sp. 122.</title>
        <authorList>
            <person name="Wang G."/>
        </authorList>
    </citation>
    <scope>NUCLEOTIDE SEQUENCE [LARGE SCALE GENOMIC DNA]</scope>
    <source>
        <strain evidence="1 2">B17</strain>
    </source>
</reference>
<dbReference type="Gene3D" id="3.40.50.10110">
    <property type="entry name" value="DNA polymerase III subunit chi"/>
    <property type="match status" value="1"/>
</dbReference>
<dbReference type="InterPro" id="IPR036768">
    <property type="entry name" value="PolIII_chi_sf"/>
</dbReference>
<dbReference type="GO" id="GO:0003677">
    <property type="term" value="F:DNA binding"/>
    <property type="evidence" value="ECO:0007669"/>
    <property type="project" value="InterPro"/>
</dbReference>
<dbReference type="InterPro" id="IPR007459">
    <property type="entry name" value="DNA_pol3_chi"/>
</dbReference>
<protein>
    <submittedName>
        <fullName evidence="1">DNA polymerase III subunit chi</fullName>
    </submittedName>
</protein>
<sequence length="154" mass="16449">MGAAYFYHLTRDPLERTLPVLLEKALAAGWACEVRGRTAAAMDRLDAQLWLWPEEGFLPHGRAGGTEDARQPVLLTAGEAASNGAVCVMAVEGAEVAPGEVAALERVCILFDGGDPAAVQVARGQWARLVEAGCAAQYWSQEGGRWEKRAERGG</sequence>
<name>A0A3N2QTA1_9RHOB</name>
<dbReference type="EMBL" id="RDRB01000009">
    <property type="protein sequence ID" value="ROT98452.1"/>
    <property type="molecule type" value="Genomic_DNA"/>
</dbReference>
<comment type="caution">
    <text evidence="1">The sequence shown here is derived from an EMBL/GenBank/DDBJ whole genome shotgun (WGS) entry which is preliminary data.</text>
</comment>
<proteinExistence type="predicted"/>
<gene>
    <name evidence="1" type="ORF">EAT49_16030</name>
</gene>
<dbReference type="Pfam" id="PF04364">
    <property type="entry name" value="DNA_pol3_chi"/>
    <property type="match status" value="1"/>
</dbReference>
<dbReference type="GO" id="GO:0003887">
    <property type="term" value="F:DNA-directed DNA polymerase activity"/>
    <property type="evidence" value="ECO:0007669"/>
    <property type="project" value="InterPro"/>
</dbReference>
<evidence type="ECO:0000313" key="1">
    <source>
        <dbReference type="EMBL" id="ROT98452.1"/>
    </source>
</evidence>
<evidence type="ECO:0000313" key="2">
    <source>
        <dbReference type="Proteomes" id="UP000268016"/>
    </source>
</evidence>
<dbReference type="RefSeq" id="WP_123643320.1">
    <property type="nucleotide sequence ID" value="NZ_ML119089.1"/>
</dbReference>
<organism evidence="1 2">
    <name type="scientific">Histidinibacterium lentulum</name>
    <dbReference type="NCBI Taxonomy" id="2480588"/>
    <lineage>
        <taxon>Bacteria</taxon>
        <taxon>Pseudomonadati</taxon>
        <taxon>Pseudomonadota</taxon>
        <taxon>Alphaproteobacteria</taxon>
        <taxon>Rhodobacterales</taxon>
        <taxon>Paracoccaceae</taxon>
        <taxon>Histidinibacterium</taxon>
    </lineage>
</organism>